<dbReference type="Gene3D" id="3.40.50.2000">
    <property type="entry name" value="Glycogen Phosphorylase B"/>
    <property type="match status" value="1"/>
</dbReference>
<organism evidence="1">
    <name type="scientific">marine sediment metagenome</name>
    <dbReference type="NCBI Taxonomy" id="412755"/>
    <lineage>
        <taxon>unclassified sequences</taxon>
        <taxon>metagenomes</taxon>
        <taxon>ecological metagenomes</taxon>
    </lineage>
</organism>
<reference evidence="1" key="1">
    <citation type="journal article" date="2014" name="Front. Microbiol.">
        <title>High frequency of phylogenetically diverse reductive dehalogenase-homologous genes in deep subseafloor sedimentary metagenomes.</title>
        <authorList>
            <person name="Kawai M."/>
            <person name="Futagami T."/>
            <person name="Toyoda A."/>
            <person name="Takaki Y."/>
            <person name="Nishi S."/>
            <person name="Hori S."/>
            <person name="Arai W."/>
            <person name="Tsubouchi T."/>
            <person name="Morono Y."/>
            <person name="Uchiyama I."/>
            <person name="Ito T."/>
            <person name="Fujiyama A."/>
            <person name="Inagaki F."/>
            <person name="Takami H."/>
        </authorList>
    </citation>
    <scope>NUCLEOTIDE SEQUENCE</scope>
    <source>
        <strain evidence="1">Expedition CK06-06</strain>
    </source>
</reference>
<evidence type="ECO:0000313" key="1">
    <source>
        <dbReference type="EMBL" id="GAJ22409.1"/>
    </source>
</evidence>
<protein>
    <recommendedName>
        <fullName evidence="2">Glycosyltransferase subfamily 4-like N-terminal domain-containing protein</fullName>
    </recommendedName>
</protein>
<feature type="non-terminal residue" evidence="1">
    <location>
        <position position="202"/>
    </location>
</feature>
<sequence>MRYKIPYILIEHDINSLRRGLDRYTEKQGREKMGNASAVIFTSEEHAEYYEKMKKKYKWKIPYYEIIHTRPLKKDLDFVPLNKLEGLNLVYAGGVVANWHKVNSIYGYRCYHEIFKRFIEAGWKVHVYSASHNQRLLREYRESGCITYNNLTYKELLKEMSKYTAGFHSYNKIGVSEIAYNYTQTCRGNKIWDYLAAGIPTI</sequence>
<accession>X1UY67</accession>
<dbReference type="AlphaFoldDB" id="X1UY67"/>
<name>X1UY67_9ZZZZ</name>
<evidence type="ECO:0008006" key="2">
    <source>
        <dbReference type="Google" id="ProtNLM"/>
    </source>
</evidence>
<gene>
    <name evidence="1" type="ORF">S12H4_57331</name>
</gene>
<proteinExistence type="predicted"/>
<dbReference type="EMBL" id="BARW01037056">
    <property type="protein sequence ID" value="GAJ22409.1"/>
    <property type="molecule type" value="Genomic_DNA"/>
</dbReference>
<comment type="caution">
    <text evidence="1">The sequence shown here is derived from an EMBL/GenBank/DDBJ whole genome shotgun (WGS) entry which is preliminary data.</text>
</comment>